<evidence type="ECO:0000259" key="1">
    <source>
        <dbReference type="PROSITE" id="PS50151"/>
    </source>
</evidence>
<dbReference type="InterPro" id="IPR050066">
    <property type="entry name" value="UvrABC_protein_C"/>
</dbReference>
<dbReference type="Pfam" id="PF08459">
    <property type="entry name" value="UvrC_RNaseH_dom"/>
    <property type="match status" value="1"/>
</dbReference>
<dbReference type="AlphaFoldDB" id="A0A1G2T323"/>
<name>A0A1G2T323_9BACT</name>
<dbReference type="InterPro" id="IPR000305">
    <property type="entry name" value="GIY-YIG_endonuc"/>
</dbReference>
<dbReference type="Gene3D" id="3.30.420.340">
    <property type="entry name" value="UvrC, RNAse H endonuclease domain"/>
    <property type="match status" value="1"/>
</dbReference>
<dbReference type="SMART" id="SM00465">
    <property type="entry name" value="GIYc"/>
    <property type="match status" value="1"/>
</dbReference>
<dbReference type="InterPro" id="IPR001943">
    <property type="entry name" value="UVR_dom"/>
</dbReference>
<dbReference type="InterPro" id="IPR038476">
    <property type="entry name" value="UvrC_RNase_H_dom_sf"/>
</dbReference>
<feature type="domain" description="GIY-YIG" evidence="2">
    <location>
        <begin position="13"/>
        <end position="94"/>
    </location>
</feature>
<dbReference type="Pfam" id="PF02151">
    <property type="entry name" value="UVR"/>
    <property type="match status" value="1"/>
</dbReference>
<dbReference type="GO" id="GO:0009381">
    <property type="term" value="F:excinuclease ABC activity"/>
    <property type="evidence" value="ECO:0007669"/>
    <property type="project" value="InterPro"/>
</dbReference>
<evidence type="ECO:0000313" key="4">
    <source>
        <dbReference type="EMBL" id="OHA91685.1"/>
    </source>
</evidence>
<gene>
    <name evidence="4" type="ORF">A2665_01915</name>
</gene>
<organism evidence="4 5">
    <name type="scientific">Candidatus Zambryskibacteria bacterium RIFCSPHIGHO2_01_FULL_46_30</name>
    <dbReference type="NCBI Taxonomy" id="1802739"/>
    <lineage>
        <taxon>Bacteria</taxon>
        <taxon>Candidatus Zambryskiibacteriota</taxon>
    </lineage>
</organism>
<dbReference type="PROSITE" id="PS50151">
    <property type="entry name" value="UVR"/>
    <property type="match status" value="1"/>
</dbReference>
<dbReference type="GO" id="GO:0009380">
    <property type="term" value="C:excinuclease repair complex"/>
    <property type="evidence" value="ECO:0007669"/>
    <property type="project" value="TreeGrafter"/>
</dbReference>
<reference evidence="4 5" key="1">
    <citation type="journal article" date="2016" name="Nat. Commun.">
        <title>Thousands of microbial genomes shed light on interconnected biogeochemical processes in an aquifer system.</title>
        <authorList>
            <person name="Anantharaman K."/>
            <person name="Brown C.T."/>
            <person name="Hug L.A."/>
            <person name="Sharon I."/>
            <person name="Castelle C.J."/>
            <person name="Probst A.J."/>
            <person name="Thomas B.C."/>
            <person name="Singh A."/>
            <person name="Wilkins M.J."/>
            <person name="Karaoz U."/>
            <person name="Brodie E.L."/>
            <person name="Williams K.H."/>
            <person name="Hubbard S.S."/>
            <person name="Banfield J.F."/>
        </authorList>
    </citation>
    <scope>NUCLEOTIDE SEQUENCE [LARGE SCALE GENOMIC DNA]</scope>
</reference>
<comment type="caution">
    <text evidence="4">The sequence shown here is derived from an EMBL/GenBank/DDBJ whole genome shotgun (WGS) entry which is preliminary data.</text>
</comment>
<feature type="domain" description="UVR" evidence="1">
    <location>
        <begin position="195"/>
        <end position="230"/>
    </location>
</feature>
<feature type="domain" description="UvrC family homology region profile" evidence="3">
    <location>
        <begin position="237"/>
        <end position="334"/>
    </location>
</feature>
<dbReference type="Proteomes" id="UP000177746">
    <property type="component" value="Unassembled WGS sequence"/>
</dbReference>
<dbReference type="InterPro" id="IPR047296">
    <property type="entry name" value="GIY-YIG_UvrC_Cho"/>
</dbReference>
<dbReference type="InterPro" id="IPR001162">
    <property type="entry name" value="UvrC_RNase_H_dom"/>
</dbReference>
<dbReference type="PROSITE" id="PS50165">
    <property type="entry name" value="UVRC"/>
    <property type="match status" value="1"/>
</dbReference>
<evidence type="ECO:0000259" key="2">
    <source>
        <dbReference type="PROSITE" id="PS50164"/>
    </source>
</evidence>
<evidence type="ECO:0000313" key="5">
    <source>
        <dbReference type="Proteomes" id="UP000177746"/>
    </source>
</evidence>
<dbReference type="PANTHER" id="PTHR30562:SF1">
    <property type="entry name" value="UVRABC SYSTEM PROTEIN C"/>
    <property type="match status" value="1"/>
</dbReference>
<dbReference type="SUPFAM" id="SSF46600">
    <property type="entry name" value="C-terminal UvrC-binding domain of UvrB"/>
    <property type="match status" value="1"/>
</dbReference>
<sequence>MNSQDLKKFNLPDAPGVYFFLGKNRKILYIGKATSLKDRVKSYMSKTVFDTRGPLIAKMLEEAERIEFIKTGSVLEALILEASEIKKHQPVYNSKEKDDKSYNCVTITKEDFPKVVVTRGSGTYGPFPHGGELKEALKIVRKIFPYRDSKCKLNGKPCFHAQIGLCPGPCTGWISKKNYQKIIRHLGLFFEAKKPRLIKFLEKEMRLFTRQQKFEEADKVKKQIFALEHIQDIALLKHDLEASTKDLEANFRIEAYDVAHISGTNVVGVMVVVEDGELAKSQYRTFRIRDDQNNDTANLKEVLTRRLAHPEWRSPNLIVVDGGKGQINVTKEVLGKAGLDIAVASVVKDEKHKAREILGRSVLSRALDKSILLANNEAHRFALSYHRKLRGKGFRV</sequence>
<evidence type="ECO:0008006" key="6">
    <source>
        <dbReference type="Google" id="ProtNLM"/>
    </source>
</evidence>
<protein>
    <recommendedName>
        <fullName evidence="6">Excinuclease ABC subunit C</fullName>
    </recommendedName>
</protein>
<dbReference type="InterPro" id="IPR036876">
    <property type="entry name" value="UVR_dom_sf"/>
</dbReference>
<dbReference type="EMBL" id="MHVI01000015">
    <property type="protein sequence ID" value="OHA91685.1"/>
    <property type="molecule type" value="Genomic_DNA"/>
</dbReference>
<dbReference type="InterPro" id="IPR035901">
    <property type="entry name" value="GIY-YIG_endonuc_sf"/>
</dbReference>
<dbReference type="SUPFAM" id="SSF82771">
    <property type="entry name" value="GIY-YIG endonuclease"/>
    <property type="match status" value="1"/>
</dbReference>
<dbReference type="Pfam" id="PF01541">
    <property type="entry name" value="GIY-YIG"/>
    <property type="match status" value="1"/>
</dbReference>
<dbReference type="CDD" id="cd10434">
    <property type="entry name" value="GIY-YIG_UvrC_Cho"/>
    <property type="match status" value="1"/>
</dbReference>
<dbReference type="PROSITE" id="PS50164">
    <property type="entry name" value="GIY_YIG"/>
    <property type="match status" value="1"/>
</dbReference>
<dbReference type="Gene3D" id="3.40.1440.10">
    <property type="entry name" value="GIY-YIG endonuclease"/>
    <property type="match status" value="1"/>
</dbReference>
<dbReference type="GO" id="GO:0006289">
    <property type="term" value="P:nucleotide-excision repair"/>
    <property type="evidence" value="ECO:0007669"/>
    <property type="project" value="InterPro"/>
</dbReference>
<accession>A0A1G2T323</accession>
<dbReference type="PANTHER" id="PTHR30562">
    <property type="entry name" value="UVRC/OXIDOREDUCTASE"/>
    <property type="match status" value="1"/>
</dbReference>
<proteinExistence type="predicted"/>
<evidence type="ECO:0000259" key="3">
    <source>
        <dbReference type="PROSITE" id="PS50165"/>
    </source>
</evidence>